<evidence type="ECO:0000256" key="1">
    <source>
        <dbReference type="ARBA" id="ARBA00010393"/>
    </source>
</evidence>
<organism evidence="7 8">
    <name type="scientific">Porphyromonas levii</name>
    <dbReference type="NCBI Taxonomy" id="28114"/>
    <lineage>
        <taxon>Bacteria</taxon>
        <taxon>Pseudomonadati</taxon>
        <taxon>Bacteroidota</taxon>
        <taxon>Bacteroidia</taxon>
        <taxon>Bacteroidales</taxon>
        <taxon>Porphyromonadaceae</taxon>
        <taxon>Porphyromonas</taxon>
    </lineage>
</organism>
<dbReference type="SUPFAM" id="SSF52540">
    <property type="entry name" value="P-loop containing nucleoside triphosphate hydrolases"/>
    <property type="match status" value="1"/>
</dbReference>
<evidence type="ECO:0000259" key="6">
    <source>
        <dbReference type="SMART" id="SM00670"/>
    </source>
</evidence>
<evidence type="ECO:0000256" key="3">
    <source>
        <dbReference type="ARBA" id="ARBA00022840"/>
    </source>
</evidence>
<evidence type="ECO:0000313" key="8">
    <source>
        <dbReference type="Proteomes" id="UP000297225"/>
    </source>
</evidence>
<comment type="similarity">
    <text evidence="1">Belongs to the PhoH family.</text>
</comment>
<sequence length="452" mass="50172">MAKKNYVLDTNVVLHDFKCIENFQDNNVYIPITVLEEVDKFKKGYEQINFNARAFTRILDDKIAEAEGTRSKSRKGIKIDENGVQINADGGKVFILTNGQHNKKVSDIFRQDLNDHRILSAALTLSESSELPTILVTKDVNLRIKAISLGLQAEDYTTDQVDVDDVFAQNYSEVQVDDPGIVDSLYVSKGAGVAIEELSLPFTPQPNQTFVIKSPQSTALVRVDNEAEKARSIEKRTYMGITPRNAEQTMALDLLSDPSLSLVGITGTAGTGKTLLALAAALDMADNYQQIILARPIVSLANKDIGFLPGDYKQKIMPYMQPLFDNLNVIKSQFNEGSPQLAKIEGILTSEKLVIEALAYIRGRSLTNVICIIDEAQNLTPQEIKTVITRAGENTRMIFTGDVHQIDSPYLDTRSNGLAYMIERMRGEEFFGHVNLIQGERSHLSDVAARKL</sequence>
<feature type="domain" description="AAA+ ATPase" evidence="5">
    <location>
        <begin position="259"/>
        <end position="426"/>
    </location>
</feature>
<evidence type="ECO:0000256" key="4">
    <source>
        <dbReference type="ARBA" id="ARBA00046345"/>
    </source>
</evidence>
<dbReference type="Proteomes" id="UP000297225">
    <property type="component" value="Unassembled WGS sequence"/>
</dbReference>
<dbReference type="FunFam" id="3.40.50.300:FF:000013">
    <property type="entry name" value="PhoH family ATPase"/>
    <property type="match status" value="1"/>
</dbReference>
<dbReference type="GO" id="GO:0005524">
    <property type="term" value="F:ATP binding"/>
    <property type="evidence" value="ECO:0007669"/>
    <property type="project" value="UniProtKB-KW"/>
</dbReference>
<comment type="caution">
    <text evidence="7">The sequence shown here is derived from an EMBL/GenBank/DDBJ whole genome shotgun (WGS) entry which is preliminary data.</text>
</comment>
<evidence type="ECO:0000256" key="2">
    <source>
        <dbReference type="ARBA" id="ARBA00022741"/>
    </source>
</evidence>
<dbReference type="InterPro" id="IPR051451">
    <property type="entry name" value="PhoH2-like"/>
</dbReference>
<dbReference type="OrthoDB" id="9773137at2"/>
<name>A0A4Y8WM61_9PORP</name>
<keyword evidence="8" id="KW-1185">Reference proteome</keyword>
<dbReference type="Pfam" id="PF02562">
    <property type="entry name" value="PhoH"/>
    <property type="match status" value="1"/>
</dbReference>
<dbReference type="Gene3D" id="3.40.50.1010">
    <property type="entry name" value="5'-nuclease"/>
    <property type="match status" value="1"/>
</dbReference>
<dbReference type="AlphaFoldDB" id="A0A4Y8WM61"/>
<dbReference type="PANTHER" id="PTHR30473:SF2">
    <property type="entry name" value="PIN DOMAIN-CONTAINING PROTEIN"/>
    <property type="match status" value="1"/>
</dbReference>
<reference evidence="7 8" key="1">
    <citation type="submission" date="2019-03" db="EMBL/GenBank/DDBJ databases">
        <title>Porphyromonas levii Isolated from the Uterus of Dairy Cows.</title>
        <authorList>
            <person name="Francis A.M."/>
        </authorList>
    </citation>
    <scope>NUCLEOTIDE SEQUENCE [LARGE SCALE GENOMIC DNA]</scope>
    <source>
        <strain evidence="7 8">AF5678</strain>
    </source>
</reference>
<dbReference type="SUPFAM" id="SSF88723">
    <property type="entry name" value="PIN domain-like"/>
    <property type="match status" value="1"/>
</dbReference>
<dbReference type="EMBL" id="SPNC01000182">
    <property type="protein sequence ID" value="TFH94129.1"/>
    <property type="molecule type" value="Genomic_DNA"/>
</dbReference>
<keyword evidence="3" id="KW-0067">ATP-binding</keyword>
<dbReference type="SMART" id="SM00382">
    <property type="entry name" value="AAA"/>
    <property type="match status" value="1"/>
</dbReference>
<dbReference type="SMART" id="SM00670">
    <property type="entry name" value="PINc"/>
    <property type="match status" value="1"/>
</dbReference>
<gene>
    <name evidence="7" type="ORF">E4P47_08825</name>
</gene>
<protein>
    <submittedName>
        <fullName evidence="7">PhoH family protein</fullName>
    </submittedName>
</protein>
<keyword evidence="2" id="KW-0547">Nucleotide-binding</keyword>
<dbReference type="Gene3D" id="3.40.50.300">
    <property type="entry name" value="P-loop containing nucleotide triphosphate hydrolases"/>
    <property type="match status" value="1"/>
</dbReference>
<dbReference type="RefSeq" id="WP_134849652.1">
    <property type="nucleotide sequence ID" value="NZ_CP197400.1"/>
</dbReference>
<proteinExistence type="inferred from homology"/>
<dbReference type="STRING" id="1122973.GCA_000379925_01184"/>
<evidence type="ECO:0000313" key="7">
    <source>
        <dbReference type="EMBL" id="TFH94129.1"/>
    </source>
</evidence>
<feature type="domain" description="PIN" evidence="6">
    <location>
        <begin position="4"/>
        <end position="144"/>
    </location>
</feature>
<dbReference type="InterPro" id="IPR029060">
    <property type="entry name" value="PIN-like_dom_sf"/>
</dbReference>
<dbReference type="InterPro" id="IPR003714">
    <property type="entry name" value="PhoH"/>
</dbReference>
<dbReference type="PANTHER" id="PTHR30473">
    <property type="entry name" value="PROTEIN PHOH"/>
    <property type="match status" value="1"/>
</dbReference>
<dbReference type="CDD" id="cd09883">
    <property type="entry name" value="PIN_VapC_PhoHL-ATPase"/>
    <property type="match status" value="1"/>
</dbReference>
<comment type="similarity">
    <text evidence="4">In the N-terminal section; belongs to the PINc/VapC protein family.</text>
</comment>
<dbReference type="GO" id="GO:0005829">
    <property type="term" value="C:cytosol"/>
    <property type="evidence" value="ECO:0007669"/>
    <property type="project" value="TreeGrafter"/>
</dbReference>
<accession>A0A4Y8WM61</accession>
<evidence type="ECO:0000259" key="5">
    <source>
        <dbReference type="SMART" id="SM00382"/>
    </source>
</evidence>
<dbReference type="InterPro" id="IPR027417">
    <property type="entry name" value="P-loop_NTPase"/>
</dbReference>
<dbReference type="InterPro" id="IPR003593">
    <property type="entry name" value="AAA+_ATPase"/>
</dbReference>
<dbReference type="InterPro" id="IPR002716">
    <property type="entry name" value="PIN_dom"/>
</dbReference>
<dbReference type="Pfam" id="PF13638">
    <property type="entry name" value="PIN_4"/>
    <property type="match status" value="1"/>
</dbReference>